<dbReference type="SUPFAM" id="SSF109755">
    <property type="entry name" value="PhoU-like"/>
    <property type="match status" value="1"/>
</dbReference>
<dbReference type="PANTHER" id="PTHR37298">
    <property type="entry name" value="UPF0111 PROTEIN YKAA"/>
    <property type="match status" value="1"/>
</dbReference>
<dbReference type="Gene3D" id="1.20.58.220">
    <property type="entry name" value="Phosphate transport system protein phou homolog 2, domain 2"/>
    <property type="match status" value="1"/>
</dbReference>
<dbReference type="Proteomes" id="UP000575898">
    <property type="component" value="Unassembled WGS sequence"/>
</dbReference>
<dbReference type="InterPro" id="IPR018445">
    <property type="entry name" value="Put_Phosphate_transp_reg"/>
</dbReference>
<gene>
    <name evidence="2" type="ORF">HNQ59_002307</name>
</gene>
<comment type="caution">
    <text evidence="2">The sequence shown here is derived from an EMBL/GenBank/DDBJ whole genome shotgun (WGS) entry which is preliminary data.</text>
</comment>
<dbReference type="Pfam" id="PF01865">
    <property type="entry name" value="PhoU_div"/>
    <property type="match status" value="1"/>
</dbReference>
<name>A0A840MPI9_9PROT</name>
<keyword evidence="3" id="KW-1185">Reference proteome</keyword>
<dbReference type="InterPro" id="IPR052912">
    <property type="entry name" value="UPF0111_domain"/>
</dbReference>
<protein>
    <recommendedName>
        <fullName evidence="4">DUF47 domain-containing protein</fullName>
    </recommendedName>
</protein>
<dbReference type="EMBL" id="JACHHY010000013">
    <property type="protein sequence ID" value="MBB5019009.1"/>
    <property type="molecule type" value="Genomic_DNA"/>
</dbReference>
<organism evidence="2 3">
    <name type="scientific">Chitinivorax tropicus</name>
    <dbReference type="NCBI Taxonomy" id="714531"/>
    <lineage>
        <taxon>Bacteria</taxon>
        <taxon>Pseudomonadati</taxon>
        <taxon>Pseudomonadota</taxon>
        <taxon>Betaproteobacteria</taxon>
        <taxon>Chitinivorax</taxon>
    </lineage>
</organism>
<dbReference type="PANTHER" id="PTHR37298:SF1">
    <property type="entry name" value="UPF0111 PROTEIN YKAA"/>
    <property type="match status" value="1"/>
</dbReference>
<evidence type="ECO:0000313" key="2">
    <source>
        <dbReference type="EMBL" id="MBB5019009.1"/>
    </source>
</evidence>
<dbReference type="InterPro" id="IPR038078">
    <property type="entry name" value="PhoU-like_sf"/>
</dbReference>
<accession>A0A840MPI9</accession>
<proteinExistence type="inferred from homology"/>
<dbReference type="AlphaFoldDB" id="A0A840MPI9"/>
<dbReference type="RefSeq" id="WP_184039145.1">
    <property type="nucleotide sequence ID" value="NZ_JACHHY010000013.1"/>
</dbReference>
<comment type="similarity">
    <text evidence="1">Belongs to the UPF0111 family.</text>
</comment>
<reference evidence="2 3" key="1">
    <citation type="submission" date="2020-08" db="EMBL/GenBank/DDBJ databases">
        <title>Genomic Encyclopedia of Type Strains, Phase IV (KMG-IV): sequencing the most valuable type-strain genomes for metagenomic binning, comparative biology and taxonomic classification.</title>
        <authorList>
            <person name="Goeker M."/>
        </authorList>
    </citation>
    <scope>NUCLEOTIDE SEQUENCE [LARGE SCALE GENOMIC DNA]</scope>
    <source>
        <strain evidence="2 3">DSM 27165</strain>
    </source>
</reference>
<sequence>MFARFMPQEGKFFEFFNAHADQIALSAQKLVALMDLLGGDARALEEHVQTIESAEFKADTLTHDTVILLNKSFITPLDRDEIHQLISSMDDIIDVIHSIAQTLTMYDVRRATPEMKQLAEISLSAIERVRSAVKLINEPSEHAQDILKTCKDIDKLESDADRIMRGAVSRLFREEQDVRELIKLKAVYELLESITDRCMSVANTLEAIVLENA</sequence>
<evidence type="ECO:0008006" key="4">
    <source>
        <dbReference type="Google" id="ProtNLM"/>
    </source>
</evidence>
<evidence type="ECO:0000256" key="1">
    <source>
        <dbReference type="ARBA" id="ARBA00008591"/>
    </source>
</evidence>
<evidence type="ECO:0000313" key="3">
    <source>
        <dbReference type="Proteomes" id="UP000575898"/>
    </source>
</evidence>